<dbReference type="EMBL" id="BAABKZ010000001">
    <property type="protein sequence ID" value="GAA5090750.1"/>
    <property type="molecule type" value="Genomic_DNA"/>
</dbReference>
<evidence type="ECO:0000313" key="5">
    <source>
        <dbReference type="Proteomes" id="UP001501407"/>
    </source>
</evidence>
<gene>
    <name evidence="4" type="ORF">GCM10025760_16820</name>
</gene>
<dbReference type="InterPro" id="IPR038718">
    <property type="entry name" value="SNF2-like_sf"/>
</dbReference>
<organism evidence="4 5">
    <name type="scientific">Microbacterium yannicii</name>
    <dbReference type="NCBI Taxonomy" id="671622"/>
    <lineage>
        <taxon>Bacteria</taxon>
        <taxon>Bacillati</taxon>
        <taxon>Actinomycetota</taxon>
        <taxon>Actinomycetes</taxon>
        <taxon>Micrococcales</taxon>
        <taxon>Microbacteriaceae</taxon>
        <taxon>Microbacterium</taxon>
    </lineage>
</organism>
<dbReference type="InterPro" id="IPR049730">
    <property type="entry name" value="SNF2/RAD54-like_C"/>
</dbReference>
<protein>
    <submittedName>
        <fullName evidence="4">DEAD/DEAH box helicase</fullName>
    </submittedName>
</protein>
<accession>A0ABP9M827</accession>
<dbReference type="Pfam" id="PF00271">
    <property type="entry name" value="Helicase_C"/>
    <property type="match status" value="1"/>
</dbReference>
<dbReference type="SMART" id="SM00487">
    <property type="entry name" value="DEXDc"/>
    <property type="match status" value="1"/>
</dbReference>
<comment type="caution">
    <text evidence="4">The sequence shown here is derived from an EMBL/GenBank/DDBJ whole genome shotgun (WGS) entry which is preliminary data.</text>
</comment>
<evidence type="ECO:0000259" key="2">
    <source>
        <dbReference type="PROSITE" id="PS51192"/>
    </source>
</evidence>
<dbReference type="PANTHER" id="PTHR10799">
    <property type="entry name" value="SNF2/RAD54 HELICASE FAMILY"/>
    <property type="match status" value="1"/>
</dbReference>
<dbReference type="InterPro" id="IPR001650">
    <property type="entry name" value="Helicase_C-like"/>
</dbReference>
<dbReference type="GO" id="GO:0004386">
    <property type="term" value="F:helicase activity"/>
    <property type="evidence" value="ECO:0007669"/>
    <property type="project" value="UniProtKB-KW"/>
</dbReference>
<sequence>MNRDELQRLRSVSAELSSWATQAQAILDHRARSAEAAEAAVASFRADLQSIAIRGRVHWHALPLRPSDGRRLASIAQHAGLAPMTSVESDWLRRLTGDVAKGLAEAKAIRGLRRMFSNADTKQEAEKAGQFLLQFHTWGSSTSLAAFLSRVDDRARRTPDVPANAALDPRVGLAGRLADLGSPCLMSPSVVAALPRSVHTIQRALAQEAAHRKRAVDAGVEVRRSEAQRLVAEMAIDRLKDATRERIRTAPLTEAGFRTVQDVFAYGDRLQHLPGIGATTASRIRGAAQTIWQATYEEMPVRVDIAKPTPQTSELLHALGSWDATRKTRNATTDLARVEALAPFANRIGRDASDILVIAADATHDDFVEAVKAVDSRAALVGAAERSPAPADPWQDFMSRPADYFAMLQELGFLTEDDAAVEGGLPEEVIEAVRRFELDTEHLTASLRGYQSFGARFALVQRKVIIGDEMGLGKTIEALAVLTHLRAKGSQHALVVCPAAVVTNWTREIQSKSALRAHRLHGPGRDAALRSWTRQGGVAVTTYETLGWLTPAIGDLDELACVVLDEAHYIKNPAAQRSQRSARIIDRADRAILLTGTPLENRVEEFRNLVGYVRPDLIVDATDLRPRLFRQQVAPAYLRRNQEDVLSELPELVEVDEWLPMSPADHAAYRDAVYAGNFQAMRQAAMLQGPRSEKMGRLVEIVQEAEDNGRRVIVFSHFLEVLREVHAALPGQVFGPLTGSVPAARRQELVDAFSAAGHGAVLVSQIVAGGVGLNIQAASVVVICEPQLKPTTEWQAIARARRMGQLQSVQVHRLLSEEGADVRVTQILAKKRELFADFAAISEIADTAPEALDVSEAELVREVVDEERRRLFSGPSRTSQPA</sequence>
<dbReference type="SMART" id="SM00490">
    <property type="entry name" value="HELICc"/>
    <property type="match status" value="1"/>
</dbReference>
<dbReference type="Proteomes" id="UP001501407">
    <property type="component" value="Unassembled WGS sequence"/>
</dbReference>
<dbReference type="InterPro" id="IPR000330">
    <property type="entry name" value="SNF2_N"/>
</dbReference>
<dbReference type="CDD" id="cd17919">
    <property type="entry name" value="DEXHc_Snf"/>
    <property type="match status" value="1"/>
</dbReference>
<reference evidence="5" key="1">
    <citation type="journal article" date="2019" name="Int. J. Syst. Evol. Microbiol.">
        <title>The Global Catalogue of Microorganisms (GCM) 10K type strain sequencing project: providing services to taxonomists for standard genome sequencing and annotation.</title>
        <authorList>
            <consortium name="The Broad Institute Genomics Platform"/>
            <consortium name="The Broad Institute Genome Sequencing Center for Infectious Disease"/>
            <person name="Wu L."/>
            <person name="Ma J."/>
        </authorList>
    </citation>
    <scope>NUCLEOTIDE SEQUENCE [LARGE SCALE GENOMIC DNA]</scope>
    <source>
        <strain evidence="5">JCM 18959</strain>
    </source>
</reference>
<dbReference type="InterPro" id="IPR027417">
    <property type="entry name" value="P-loop_NTPase"/>
</dbReference>
<keyword evidence="5" id="KW-1185">Reference proteome</keyword>
<keyword evidence="1" id="KW-0378">Hydrolase</keyword>
<dbReference type="Gene3D" id="3.40.50.10810">
    <property type="entry name" value="Tandem AAA-ATPase domain"/>
    <property type="match status" value="1"/>
</dbReference>
<name>A0ABP9M827_9MICO</name>
<keyword evidence="4" id="KW-0547">Nucleotide-binding</keyword>
<dbReference type="PROSITE" id="PS51194">
    <property type="entry name" value="HELICASE_CTER"/>
    <property type="match status" value="1"/>
</dbReference>
<dbReference type="CDD" id="cd18793">
    <property type="entry name" value="SF2_C_SNF"/>
    <property type="match status" value="1"/>
</dbReference>
<dbReference type="SUPFAM" id="SSF52540">
    <property type="entry name" value="P-loop containing nucleoside triphosphate hydrolases"/>
    <property type="match status" value="2"/>
</dbReference>
<dbReference type="Gene3D" id="3.40.50.300">
    <property type="entry name" value="P-loop containing nucleotide triphosphate hydrolases"/>
    <property type="match status" value="1"/>
</dbReference>
<keyword evidence="4" id="KW-0347">Helicase</keyword>
<evidence type="ECO:0000256" key="1">
    <source>
        <dbReference type="ARBA" id="ARBA00022801"/>
    </source>
</evidence>
<feature type="domain" description="Helicase C-terminal" evidence="3">
    <location>
        <begin position="697"/>
        <end position="860"/>
    </location>
</feature>
<proteinExistence type="predicted"/>
<feature type="domain" description="Helicase ATP-binding" evidence="2">
    <location>
        <begin position="455"/>
        <end position="616"/>
    </location>
</feature>
<keyword evidence="4" id="KW-0067">ATP-binding</keyword>
<dbReference type="InterPro" id="IPR014001">
    <property type="entry name" value="Helicase_ATP-bd"/>
</dbReference>
<evidence type="ECO:0000259" key="3">
    <source>
        <dbReference type="PROSITE" id="PS51194"/>
    </source>
</evidence>
<dbReference type="Pfam" id="PF00176">
    <property type="entry name" value="SNF2-rel_dom"/>
    <property type="match status" value="1"/>
</dbReference>
<evidence type="ECO:0000313" key="4">
    <source>
        <dbReference type="EMBL" id="GAA5090750.1"/>
    </source>
</evidence>
<dbReference type="PROSITE" id="PS51192">
    <property type="entry name" value="HELICASE_ATP_BIND_1"/>
    <property type="match status" value="1"/>
</dbReference>